<reference evidence="2 3" key="1">
    <citation type="submission" date="2020-04" db="EMBL/GenBank/DDBJ databases">
        <authorList>
            <person name="Laetsch R D."/>
            <person name="Stevens L."/>
            <person name="Kumar S."/>
            <person name="Blaxter L. M."/>
        </authorList>
    </citation>
    <scope>NUCLEOTIDE SEQUENCE [LARGE SCALE GENOMIC DNA]</scope>
</reference>
<evidence type="ECO:0000313" key="3">
    <source>
        <dbReference type="Proteomes" id="UP000494206"/>
    </source>
</evidence>
<dbReference type="InterPro" id="IPR011009">
    <property type="entry name" value="Kinase-like_dom_sf"/>
</dbReference>
<dbReference type="OrthoDB" id="191037at2759"/>
<organism evidence="2 3">
    <name type="scientific">Caenorhabditis bovis</name>
    <dbReference type="NCBI Taxonomy" id="2654633"/>
    <lineage>
        <taxon>Eukaryota</taxon>
        <taxon>Metazoa</taxon>
        <taxon>Ecdysozoa</taxon>
        <taxon>Nematoda</taxon>
        <taxon>Chromadorea</taxon>
        <taxon>Rhabditida</taxon>
        <taxon>Rhabditina</taxon>
        <taxon>Rhabditomorpha</taxon>
        <taxon>Rhabditoidea</taxon>
        <taxon>Rhabditidae</taxon>
        <taxon>Peloderinae</taxon>
        <taxon>Caenorhabditis</taxon>
    </lineage>
</organism>
<dbReference type="Proteomes" id="UP000494206">
    <property type="component" value="Unassembled WGS sequence"/>
</dbReference>
<proteinExistence type="predicted"/>
<dbReference type="SMART" id="SM00587">
    <property type="entry name" value="CHK"/>
    <property type="match status" value="1"/>
</dbReference>
<comment type="caution">
    <text evidence="2">The sequence shown here is derived from an EMBL/GenBank/DDBJ whole genome shotgun (WGS) entry which is preliminary data.</text>
</comment>
<dbReference type="InterPro" id="IPR052961">
    <property type="entry name" value="Oxido-Kinase-like_Enzymes"/>
</dbReference>
<sequence length="637" mass="74268">MLAAMSRSLLILSSYDSCEDEYSSQYAIEIVKKPKFCQRTTAGIFIPKFADNNFGYNSVGVSISTKQLLTKRVRNEYQRIFWKEQEVLKQQKILLAKIEELRLDSGRRDTRKLPDMNYEKTQYYDGKCSPPYSIALSSDDGIGSASDLSEDELIFEEDMRNGVNFHFETRKKKEPLKEFAEQPKEVYKDKTNQYWNRMEMNHIEKRRDVEMSKILDDENKENENVKQRYTKKVEEKAAKKESAPAASQIGYTKESLLKLLQDEYKVKQVEDIELHPFGTDGFCSSIVQVTLTYDDKTTESVIAKFPETGNIKNALEITTETILPDGADQQFVSNLLFFFNREVQFYSMPPVPRLHVPNITLLKECKQGQLTGVILMQDLREYLSVPYHDSLNIHQLTSIGNQLHELHLSSLDMNPDLASQFEFPMGLIDTYASTHEYVKLFADRHAELRPMFKKVEKLYKDRELFIRLLRDAHRDLGAPSVMCHGDLWSYNLLWIPSPDDPSVASNHLAYIIDWQNFHIGNPAEDIGHVLTFCCDPETRRYAEKNYLPIYYQELKIKAAQLKLNFEMTMEQFLSSYRRNYIANSLFCAFIISVMLRVKPAKNKFKQFFNTKKLIRKVIENWSDALDALHEEYPNYPM</sequence>
<dbReference type="InterPro" id="IPR015897">
    <property type="entry name" value="CHK_kinase-like"/>
</dbReference>
<keyword evidence="3" id="KW-1185">Reference proteome</keyword>
<dbReference type="EMBL" id="CADEPM010000002">
    <property type="protein sequence ID" value="CAB3399370.1"/>
    <property type="molecule type" value="Genomic_DNA"/>
</dbReference>
<evidence type="ECO:0000313" key="2">
    <source>
        <dbReference type="EMBL" id="CAB3399370.1"/>
    </source>
</evidence>
<name>A0A8S1EF70_9PELO</name>
<evidence type="ECO:0000259" key="1">
    <source>
        <dbReference type="SMART" id="SM00587"/>
    </source>
</evidence>
<dbReference type="Gene3D" id="3.90.1200.10">
    <property type="match status" value="1"/>
</dbReference>
<dbReference type="SUPFAM" id="SSF56112">
    <property type="entry name" value="Protein kinase-like (PK-like)"/>
    <property type="match status" value="1"/>
</dbReference>
<dbReference type="PANTHER" id="PTHR23020">
    <property type="entry name" value="UNCHARACTERIZED NUCLEAR HORMONE RECEPTOR-RELATED"/>
    <property type="match status" value="1"/>
</dbReference>
<dbReference type="AlphaFoldDB" id="A0A8S1EF70"/>
<dbReference type="Pfam" id="PF07914">
    <property type="entry name" value="DUF1679"/>
    <property type="match status" value="1"/>
</dbReference>
<accession>A0A8S1EF70</accession>
<feature type="domain" description="CHK kinase-like" evidence="1">
    <location>
        <begin position="374"/>
        <end position="563"/>
    </location>
</feature>
<gene>
    <name evidence="2" type="ORF">CBOVIS_LOCUS2503</name>
</gene>
<dbReference type="InterPro" id="IPR012877">
    <property type="entry name" value="Dhs-27"/>
</dbReference>
<protein>
    <recommendedName>
        <fullName evidence="1">CHK kinase-like domain-containing protein</fullName>
    </recommendedName>
</protein>
<dbReference type="PANTHER" id="PTHR23020:SF22">
    <property type="entry name" value="CHK KINASE-LIKE DOMAIN-CONTAINING PROTEIN"/>
    <property type="match status" value="1"/>
</dbReference>